<evidence type="ECO:0000256" key="1">
    <source>
        <dbReference type="SAM" id="Phobius"/>
    </source>
</evidence>
<feature type="transmembrane region" description="Helical" evidence="1">
    <location>
        <begin position="133"/>
        <end position="155"/>
    </location>
</feature>
<dbReference type="InterPro" id="IPR045924">
    <property type="entry name" value="DUF6343"/>
</dbReference>
<accession>A0ABW8ANF5</accession>
<dbReference type="Proteomes" id="UP001612915">
    <property type="component" value="Unassembled WGS sequence"/>
</dbReference>
<evidence type="ECO:0000313" key="3">
    <source>
        <dbReference type="Proteomes" id="UP001612915"/>
    </source>
</evidence>
<dbReference type="RefSeq" id="WP_398279256.1">
    <property type="nucleotide sequence ID" value="NZ_JBITLV010000003.1"/>
</dbReference>
<evidence type="ECO:0000313" key="2">
    <source>
        <dbReference type="EMBL" id="MFI7587482.1"/>
    </source>
</evidence>
<dbReference type="Pfam" id="PF19870">
    <property type="entry name" value="DUF6343"/>
    <property type="match status" value="1"/>
</dbReference>
<gene>
    <name evidence="2" type="ORF">ACIB24_10460</name>
</gene>
<feature type="transmembrane region" description="Helical" evidence="1">
    <location>
        <begin position="109"/>
        <end position="127"/>
    </location>
</feature>
<keyword evidence="1" id="KW-1133">Transmembrane helix</keyword>
<protein>
    <submittedName>
        <fullName evidence="2">DUF6343 family protein</fullName>
    </submittedName>
</protein>
<organism evidence="2 3">
    <name type="scientific">Spongisporangium articulatum</name>
    <dbReference type="NCBI Taxonomy" id="3362603"/>
    <lineage>
        <taxon>Bacteria</taxon>
        <taxon>Bacillati</taxon>
        <taxon>Actinomycetota</taxon>
        <taxon>Actinomycetes</taxon>
        <taxon>Kineosporiales</taxon>
        <taxon>Kineosporiaceae</taxon>
        <taxon>Spongisporangium</taxon>
    </lineage>
</organism>
<dbReference type="EMBL" id="JBITLV010000003">
    <property type="protein sequence ID" value="MFI7587482.1"/>
    <property type="molecule type" value="Genomic_DNA"/>
</dbReference>
<keyword evidence="3" id="KW-1185">Reference proteome</keyword>
<name>A0ABW8ANF5_9ACTN</name>
<keyword evidence="1" id="KW-0472">Membrane</keyword>
<keyword evidence="1" id="KW-0812">Transmembrane</keyword>
<sequence length="160" mass="17034">MAPRPPRTGSEPDTARSALGLRLVLATFGLLCGLSGTIVFGLYEWVGAAVLFAAIGLSAAVDVAVVVHRIRQGPHFQPGARVPPYEPARPDRALQTPVPIPQDVRVRRYLALMALCLVLITVAWVWVRTFSTTGAVVMSLIAMVIPPVAAFVANIGSRSP</sequence>
<comment type="caution">
    <text evidence="2">The sequence shown here is derived from an EMBL/GenBank/DDBJ whole genome shotgun (WGS) entry which is preliminary data.</text>
</comment>
<reference evidence="2 3" key="1">
    <citation type="submission" date="2024-10" db="EMBL/GenBank/DDBJ databases">
        <title>The Natural Products Discovery Center: Release of the First 8490 Sequenced Strains for Exploring Actinobacteria Biosynthetic Diversity.</title>
        <authorList>
            <person name="Kalkreuter E."/>
            <person name="Kautsar S.A."/>
            <person name="Yang D."/>
            <person name="Bader C.D."/>
            <person name="Teijaro C.N."/>
            <person name="Fluegel L."/>
            <person name="Davis C.M."/>
            <person name="Simpson J.R."/>
            <person name="Lauterbach L."/>
            <person name="Steele A.D."/>
            <person name="Gui C."/>
            <person name="Meng S."/>
            <person name="Li G."/>
            <person name="Viehrig K."/>
            <person name="Ye F."/>
            <person name="Su P."/>
            <person name="Kiefer A.F."/>
            <person name="Nichols A."/>
            <person name="Cepeda A.J."/>
            <person name="Yan W."/>
            <person name="Fan B."/>
            <person name="Jiang Y."/>
            <person name="Adhikari A."/>
            <person name="Zheng C.-J."/>
            <person name="Schuster L."/>
            <person name="Cowan T.M."/>
            <person name="Smanski M.J."/>
            <person name="Chevrette M.G."/>
            <person name="De Carvalho L.P.S."/>
            <person name="Shen B."/>
        </authorList>
    </citation>
    <scope>NUCLEOTIDE SEQUENCE [LARGE SCALE GENOMIC DNA]</scope>
    <source>
        <strain evidence="2 3">NPDC049639</strain>
    </source>
</reference>
<proteinExistence type="predicted"/>
<feature type="transmembrane region" description="Helical" evidence="1">
    <location>
        <begin position="21"/>
        <end position="43"/>
    </location>
</feature>
<feature type="transmembrane region" description="Helical" evidence="1">
    <location>
        <begin position="49"/>
        <end position="67"/>
    </location>
</feature>